<dbReference type="Proteomes" id="UP000663814">
    <property type="component" value="Unassembled WGS sequence"/>
</dbReference>
<sequence>MEELVFWSWFFWVVFALLLPEILVPLSIWALTGGGASDWIIILLLGAAGGFLRYGWMIPKLSEKA</sequence>
<reference evidence="2 3" key="1">
    <citation type="submission" date="2021-08" db="EMBL/GenBank/DDBJ databases">
        <title>Rheinheimera aquimaris sp. nov., isolated from seawater of the East Sea in Korea.</title>
        <authorList>
            <person name="Kim K.H."/>
            <person name="Wenting R."/>
            <person name="Kim K.R."/>
            <person name="Jeon C.O."/>
        </authorList>
    </citation>
    <scope>NUCLEOTIDE SEQUENCE [LARGE SCALE GENOMIC DNA]</scope>
    <source>
        <strain evidence="2 3">MA-13</strain>
    </source>
</reference>
<evidence type="ECO:0000313" key="2">
    <source>
        <dbReference type="EMBL" id="MBZ9611979.1"/>
    </source>
</evidence>
<accession>A0ABS7X8W5</accession>
<dbReference type="RefSeq" id="WP_205311012.1">
    <property type="nucleotide sequence ID" value="NZ_JAERPS020000003.1"/>
</dbReference>
<feature type="transmembrane region" description="Helical" evidence="1">
    <location>
        <begin position="6"/>
        <end position="32"/>
    </location>
</feature>
<organism evidence="2 3">
    <name type="scientific">Rheinheimera maricola</name>
    <dbReference type="NCBI Taxonomy" id="2793282"/>
    <lineage>
        <taxon>Bacteria</taxon>
        <taxon>Pseudomonadati</taxon>
        <taxon>Pseudomonadota</taxon>
        <taxon>Gammaproteobacteria</taxon>
        <taxon>Chromatiales</taxon>
        <taxon>Chromatiaceae</taxon>
        <taxon>Rheinheimera</taxon>
    </lineage>
</organism>
<keyword evidence="3" id="KW-1185">Reference proteome</keyword>
<proteinExistence type="predicted"/>
<keyword evidence="1" id="KW-0472">Membrane</keyword>
<keyword evidence="1" id="KW-0812">Transmembrane</keyword>
<comment type="caution">
    <text evidence="2">The sequence shown here is derived from an EMBL/GenBank/DDBJ whole genome shotgun (WGS) entry which is preliminary data.</text>
</comment>
<dbReference type="EMBL" id="JAERPS020000003">
    <property type="protein sequence ID" value="MBZ9611979.1"/>
    <property type="molecule type" value="Genomic_DNA"/>
</dbReference>
<protein>
    <submittedName>
        <fullName evidence="2">Uncharacterized protein</fullName>
    </submittedName>
</protein>
<name>A0ABS7X8W5_9GAMM</name>
<gene>
    <name evidence="2" type="ORF">I4W93_010260</name>
</gene>
<evidence type="ECO:0000313" key="3">
    <source>
        <dbReference type="Proteomes" id="UP000663814"/>
    </source>
</evidence>
<evidence type="ECO:0000256" key="1">
    <source>
        <dbReference type="SAM" id="Phobius"/>
    </source>
</evidence>
<feature type="transmembrane region" description="Helical" evidence="1">
    <location>
        <begin position="39"/>
        <end position="56"/>
    </location>
</feature>
<keyword evidence="1" id="KW-1133">Transmembrane helix</keyword>